<dbReference type="AlphaFoldDB" id="A0A5E5P3A9"/>
<proteinExistence type="predicted"/>
<sequence length="67" mass="7460">MTPITFPGYGVGARDVTIIAERITAWWQIEYNGEHGTCSQLDNGKEIRVRAWPLEVDRAIVKAGGML</sequence>
<dbReference type="RefSeq" id="WP_150728603.1">
    <property type="nucleotide sequence ID" value="NZ_CABPSX010000003.1"/>
</dbReference>
<gene>
    <name evidence="1" type="ORF">PAP18089_01889</name>
</gene>
<organism evidence="1 2">
    <name type="scientific">Pandoraea apista</name>
    <dbReference type="NCBI Taxonomy" id="93218"/>
    <lineage>
        <taxon>Bacteria</taxon>
        <taxon>Pseudomonadati</taxon>
        <taxon>Pseudomonadota</taxon>
        <taxon>Betaproteobacteria</taxon>
        <taxon>Burkholderiales</taxon>
        <taxon>Burkholderiaceae</taxon>
        <taxon>Pandoraea</taxon>
    </lineage>
</organism>
<evidence type="ECO:0000313" key="2">
    <source>
        <dbReference type="Proteomes" id="UP000364291"/>
    </source>
</evidence>
<reference evidence="1 2" key="1">
    <citation type="submission" date="2019-08" db="EMBL/GenBank/DDBJ databases">
        <authorList>
            <person name="Peeters C."/>
        </authorList>
    </citation>
    <scope>NUCLEOTIDE SEQUENCE [LARGE SCALE GENOMIC DNA]</scope>
    <source>
        <strain evidence="1 2">LMG 18089</strain>
    </source>
</reference>
<name>A0A5E5P3A9_9BURK</name>
<dbReference type="OrthoDB" id="9155906at2"/>
<dbReference type="Proteomes" id="UP000364291">
    <property type="component" value="Unassembled WGS sequence"/>
</dbReference>
<protein>
    <submittedName>
        <fullName evidence="1">Uncharacterized protein</fullName>
    </submittedName>
</protein>
<dbReference type="EMBL" id="CABPSX010000003">
    <property type="protein sequence ID" value="VVG70917.1"/>
    <property type="molecule type" value="Genomic_DNA"/>
</dbReference>
<accession>A0A5E5P3A9</accession>
<evidence type="ECO:0000313" key="1">
    <source>
        <dbReference type="EMBL" id="VVG70917.1"/>
    </source>
</evidence>